<evidence type="ECO:0000313" key="2">
    <source>
        <dbReference type="EMBL" id="KAF6435866.1"/>
    </source>
</evidence>
<dbReference type="AlphaFoldDB" id="A0A7J8EKJ7"/>
<protein>
    <submittedName>
        <fullName evidence="2">Uncharacterized protein</fullName>
    </submittedName>
</protein>
<feature type="signal peptide" evidence="1">
    <location>
        <begin position="1"/>
        <end position="36"/>
    </location>
</feature>
<comment type="caution">
    <text evidence="2">The sequence shown here is derived from an EMBL/GenBank/DDBJ whole genome shotgun (WGS) entry which is preliminary data.</text>
</comment>
<sequence>MCLWASREPPACPLPLWGGTTLQNLPLLRLLLLSLGGGLIPRDHSRWPPVPRPRPWVLCQPSWALSPPVASPFRKGVCLPKPPHLPQGPAPSPIPIPKWLFMGRGSPLPPVQSPPSLLRSSQGMWTRRCSNHPASMGTTPFWVAPCWAAPLGRALAWELLGGFPAAHLAP</sequence>
<evidence type="ECO:0000256" key="1">
    <source>
        <dbReference type="SAM" id="SignalP"/>
    </source>
</evidence>
<evidence type="ECO:0000313" key="3">
    <source>
        <dbReference type="Proteomes" id="UP000593571"/>
    </source>
</evidence>
<name>A0A7J8EKJ7_ROUAE</name>
<gene>
    <name evidence="2" type="ORF">HJG63_012583</name>
</gene>
<reference evidence="2 3" key="1">
    <citation type="journal article" date="2020" name="Nature">
        <title>Six reference-quality genomes reveal evolution of bat adaptations.</title>
        <authorList>
            <person name="Jebb D."/>
            <person name="Huang Z."/>
            <person name="Pippel M."/>
            <person name="Hughes G.M."/>
            <person name="Lavrichenko K."/>
            <person name="Devanna P."/>
            <person name="Winkler S."/>
            <person name="Jermiin L.S."/>
            <person name="Skirmuntt E.C."/>
            <person name="Katzourakis A."/>
            <person name="Burkitt-Gray L."/>
            <person name="Ray D.A."/>
            <person name="Sullivan K.A.M."/>
            <person name="Roscito J.G."/>
            <person name="Kirilenko B.M."/>
            <person name="Davalos L.M."/>
            <person name="Corthals A.P."/>
            <person name="Power M.L."/>
            <person name="Jones G."/>
            <person name="Ransome R.D."/>
            <person name="Dechmann D.K.N."/>
            <person name="Locatelli A.G."/>
            <person name="Puechmaille S.J."/>
            <person name="Fedrigo O."/>
            <person name="Jarvis E.D."/>
            <person name="Hiller M."/>
            <person name="Vernes S.C."/>
            <person name="Myers E.W."/>
            <person name="Teeling E.C."/>
        </authorList>
    </citation>
    <scope>NUCLEOTIDE SEQUENCE [LARGE SCALE GENOMIC DNA]</scope>
    <source>
        <strain evidence="2">MRouAeg1</strain>
        <tissue evidence="2">Muscle</tissue>
    </source>
</reference>
<organism evidence="2 3">
    <name type="scientific">Rousettus aegyptiacus</name>
    <name type="common">Egyptian fruit bat</name>
    <name type="synonym">Pteropus aegyptiacus</name>
    <dbReference type="NCBI Taxonomy" id="9407"/>
    <lineage>
        <taxon>Eukaryota</taxon>
        <taxon>Metazoa</taxon>
        <taxon>Chordata</taxon>
        <taxon>Craniata</taxon>
        <taxon>Vertebrata</taxon>
        <taxon>Euteleostomi</taxon>
        <taxon>Mammalia</taxon>
        <taxon>Eutheria</taxon>
        <taxon>Laurasiatheria</taxon>
        <taxon>Chiroptera</taxon>
        <taxon>Yinpterochiroptera</taxon>
        <taxon>Pteropodoidea</taxon>
        <taxon>Pteropodidae</taxon>
        <taxon>Rousettinae</taxon>
        <taxon>Rousettus</taxon>
    </lineage>
</organism>
<keyword evidence="3" id="KW-1185">Reference proteome</keyword>
<keyword evidence="1" id="KW-0732">Signal</keyword>
<feature type="chain" id="PRO_5029710115" evidence="1">
    <location>
        <begin position="37"/>
        <end position="170"/>
    </location>
</feature>
<dbReference type="Proteomes" id="UP000593571">
    <property type="component" value="Unassembled WGS sequence"/>
</dbReference>
<dbReference type="EMBL" id="JACASE010000009">
    <property type="protein sequence ID" value="KAF6435866.1"/>
    <property type="molecule type" value="Genomic_DNA"/>
</dbReference>
<proteinExistence type="predicted"/>
<accession>A0A7J8EKJ7</accession>